<dbReference type="Gene3D" id="2.60.40.10">
    <property type="entry name" value="Immunoglobulins"/>
    <property type="match status" value="2"/>
</dbReference>
<keyword evidence="1" id="KW-1015">Disulfide bond</keyword>
<proteinExistence type="predicted"/>
<gene>
    <name evidence="5" type="ORF">GDO78_016958</name>
</gene>
<dbReference type="Pfam" id="PF07686">
    <property type="entry name" value="V-set"/>
    <property type="match status" value="1"/>
</dbReference>
<dbReference type="InterPro" id="IPR051755">
    <property type="entry name" value="Ig-like_CS_Receptor"/>
</dbReference>
<protein>
    <recommendedName>
        <fullName evidence="4">Ig-like domain-containing protein</fullName>
    </recommendedName>
</protein>
<dbReference type="InterPro" id="IPR003597">
    <property type="entry name" value="Ig_C1-set"/>
</dbReference>
<keyword evidence="3" id="KW-1133">Transmembrane helix</keyword>
<dbReference type="SUPFAM" id="SSF48726">
    <property type="entry name" value="Immunoglobulin"/>
    <property type="match status" value="2"/>
</dbReference>
<feature type="non-terminal residue" evidence="5">
    <location>
        <position position="245"/>
    </location>
</feature>
<evidence type="ECO:0000256" key="2">
    <source>
        <dbReference type="ARBA" id="ARBA00023180"/>
    </source>
</evidence>
<keyword evidence="3" id="KW-0812">Transmembrane</keyword>
<evidence type="ECO:0000313" key="5">
    <source>
        <dbReference type="EMBL" id="KAG9472802.1"/>
    </source>
</evidence>
<dbReference type="InterPro" id="IPR013106">
    <property type="entry name" value="Ig_V-set"/>
</dbReference>
<feature type="domain" description="Ig-like" evidence="4">
    <location>
        <begin position="4"/>
        <end position="94"/>
    </location>
</feature>
<comment type="caution">
    <text evidence="5">The sequence shown here is derived from an EMBL/GenBank/DDBJ whole genome shotgun (WGS) entry which is preliminary data.</text>
</comment>
<evidence type="ECO:0000256" key="1">
    <source>
        <dbReference type="ARBA" id="ARBA00023157"/>
    </source>
</evidence>
<dbReference type="OrthoDB" id="10043043at2759"/>
<reference evidence="5" key="1">
    <citation type="thesis" date="2020" institute="ProQuest LLC" country="789 East Eisenhower Parkway, Ann Arbor, MI, USA">
        <title>Comparative Genomics and Chromosome Evolution.</title>
        <authorList>
            <person name="Mudd A.B."/>
        </authorList>
    </citation>
    <scope>NUCLEOTIDE SEQUENCE</scope>
    <source>
        <strain evidence="5">HN-11 Male</strain>
        <tissue evidence="5">Kidney and liver</tissue>
    </source>
</reference>
<name>A0A8J6ENM2_ELECQ</name>
<evidence type="ECO:0000256" key="3">
    <source>
        <dbReference type="SAM" id="Phobius"/>
    </source>
</evidence>
<dbReference type="CDD" id="cd00098">
    <property type="entry name" value="IgC1"/>
    <property type="match status" value="1"/>
</dbReference>
<dbReference type="PROSITE" id="PS50835">
    <property type="entry name" value="IG_LIKE"/>
    <property type="match status" value="2"/>
</dbReference>
<sequence>MFDLKVFQSPPSLVVTQGQHAKLGCFFSVESNSSKGGVSWYKAQPNGNMSTSHTIILKNRFSLAHPKTILYEGDWSLVISNVTLEDAGIYFCKVHMWGKLEEQGPGASLVVYNHPSVPEIYLKVATKPQEDMVLTCRTSGYYPAEIAVSWHSNDVDLPDPGSLEIWKSEQGDLQATRQLVLPSNFGVELLSVTCIVQHISLTAPSYANYSHNISEFGILKYQLVEYLNILKIALILALTISILLT</sequence>
<dbReference type="EMBL" id="WNTK01000035">
    <property type="protein sequence ID" value="KAG9472802.1"/>
    <property type="molecule type" value="Genomic_DNA"/>
</dbReference>
<feature type="transmembrane region" description="Helical" evidence="3">
    <location>
        <begin position="226"/>
        <end position="244"/>
    </location>
</feature>
<dbReference type="Pfam" id="PF07654">
    <property type="entry name" value="C1-set"/>
    <property type="match status" value="1"/>
</dbReference>
<dbReference type="InterPro" id="IPR036179">
    <property type="entry name" value="Ig-like_dom_sf"/>
</dbReference>
<feature type="domain" description="Ig-like" evidence="4">
    <location>
        <begin position="115"/>
        <end position="214"/>
    </location>
</feature>
<dbReference type="InterPro" id="IPR007110">
    <property type="entry name" value="Ig-like_dom"/>
</dbReference>
<dbReference type="InterPro" id="IPR003599">
    <property type="entry name" value="Ig_sub"/>
</dbReference>
<dbReference type="SMART" id="SM00409">
    <property type="entry name" value="IG"/>
    <property type="match status" value="1"/>
</dbReference>
<evidence type="ECO:0000313" key="6">
    <source>
        <dbReference type="Proteomes" id="UP000770717"/>
    </source>
</evidence>
<keyword evidence="6" id="KW-1185">Reference proteome</keyword>
<dbReference type="AlphaFoldDB" id="A0A8J6ENM2"/>
<dbReference type="PANTHER" id="PTHR19971">
    <property type="entry name" value="SIGNAL-REGULATORY PROTEIN BETA"/>
    <property type="match status" value="1"/>
</dbReference>
<organism evidence="5 6">
    <name type="scientific">Eleutherodactylus coqui</name>
    <name type="common">Puerto Rican coqui</name>
    <dbReference type="NCBI Taxonomy" id="57060"/>
    <lineage>
        <taxon>Eukaryota</taxon>
        <taxon>Metazoa</taxon>
        <taxon>Chordata</taxon>
        <taxon>Craniata</taxon>
        <taxon>Vertebrata</taxon>
        <taxon>Euteleostomi</taxon>
        <taxon>Amphibia</taxon>
        <taxon>Batrachia</taxon>
        <taxon>Anura</taxon>
        <taxon>Neobatrachia</taxon>
        <taxon>Hyloidea</taxon>
        <taxon>Eleutherodactylidae</taxon>
        <taxon>Eleutherodactylinae</taxon>
        <taxon>Eleutherodactylus</taxon>
        <taxon>Eleutherodactylus</taxon>
    </lineage>
</organism>
<accession>A0A8J6ENM2</accession>
<keyword evidence="3" id="KW-0472">Membrane</keyword>
<dbReference type="SMART" id="SM00406">
    <property type="entry name" value="IGv"/>
    <property type="match status" value="1"/>
</dbReference>
<keyword evidence="2" id="KW-0325">Glycoprotein</keyword>
<dbReference type="Proteomes" id="UP000770717">
    <property type="component" value="Unassembled WGS sequence"/>
</dbReference>
<evidence type="ECO:0000259" key="4">
    <source>
        <dbReference type="PROSITE" id="PS50835"/>
    </source>
</evidence>
<dbReference type="InterPro" id="IPR013783">
    <property type="entry name" value="Ig-like_fold"/>
</dbReference>
<dbReference type="CDD" id="cd00099">
    <property type="entry name" value="IgV"/>
    <property type="match status" value="1"/>
</dbReference>